<organism evidence="3">
    <name type="scientific">Gongylonema pulchrum</name>
    <dbReference type="NCBI Taxonomy" id="637853"/>
    <lineage>
        <taxon>Eukaryota</taxon>
        <taxon>Metazoa</taxon>
        <taxon>Ecdysozoa</taxon>
        <taxon>Nematoda</taxon>
        <taxon>Chromadorea</taxon>
        <taxon>Rhabditida</taxon>
        <taxon>Spirurina</taxon>
        <taxon>Spiruromorpha</taxon>
        <taxon>Spiruroidea</taxon>
        <taxon>Gongylonematidae</taxon>
        <taxon>Gongylonema</taxon>
    </lineage>
</organism>
<sequence length="110" mass="11929">MNYLLLKVSDECIQELHDQGELETRYAKLRPLLQTTIAAIQIENLPKVPPSMLQAEVTVAAAAAAPGAAHQQFHDTKRSTPVLHASPASSNCKVVSLNKTVVIVHNIPIL</sequence>
<dbReference type="Proteomes" id="UP000271098">
    <property type="component" value="Unassembled WGS sequence"/>
</dbReference>
<gene>
    <name evidence="1" type="ORF">GPUH_LOCUS23096</name>
</gene>
<evidence type="ECO:0000313" key="1">
    <source>
        <dbReference type="EMBL" id="VDN40975.1"/>
    </source>
</evidence>
<keyword evidence="2" id="KW-1185">Reference proteome</keyword>
<reference evidence="3" key="1">
    <citation type="submission" date="2016-06" db="UniProtKB">
        <authorList>
            <consortium name="WormBaseParasite"/>
        </authorList>
    </citation>
    <scope>IDENTIFICATION</scope>
</reference>
<protein>
    <submittedName>
        <fullName evidence="1 3">Uncharacterized protein</fullName>
    </submittedName>
</protein>
<accession>A0A183EQ55</accession>
<dbReference type="WBParaSite" id="GPUH_0002312401-mRNA-1">
    <property type="protein sequence ID" value="GPUH_0002312401-mRNA-1"/>
    <property type="gene ID" value="GPUH_0002312401"/>
</dbReference>
<name>A0A183EQ55_9BILA</name>
<reference evidence="1 2" key="2">
    <citation type="submission" date="2018-11" db="EMBL/GenBank/DDBJ databases">
        <authorList>
            <consortium name="Pathogen Informatics"/>
        </authorList>
    </citation>
    <scope>NUCLEOTIDE SEQUENCE [LARGE SCALE GENOMIC DNA]</scope>
</reference>
<evidence type="ECO:0000313" key="3">
    <source>
        <dbReference type="WBParaSite" id="GPUH_0002312401-mRNA-1"/>
    </source>
</evidence>
<proteinExistence type="predicted"/>
<dbReference type="EMBL" id="UYRT01096789">
    <property type="protein sequence ID" value="VDN40975.1"/>
    <property type="molecule type" value="Genomic_DNA"/>
</dbReference>
<dbReference type="AlphaFoldDB" id="A0A183EQ55"/>
<evidence type="ECO:0000313" key="2">
    <source>
        <dbReference type="Proteomes" id="UP000271098"/>
    </source>
</evidence>